<evidence type="ECO:0000313" key="1">
    <source>
        <dbReference type="EMBL" id="GAG31425.1"/>
    </source>
</evidence>
<sequence>AIVLIGSYIRKTNKARNFSGDIISGDITIGSKLIHEIHIDCEWVKDHQNDITINFVNGTVELCKQAFPELWETVPLNVTITWSPMDVL</sequence>
<dbReference type="EMBL" id="BARS01044003">
    <property type="protein sequence ID" value="GAG31425.1"/>
    <property type="molecule type" value="Genomic_DNA"/>
</dbReference>
<accession>X0WL86</accession>
<protein>
    <submittedName>
        <fullName evidence="1">Uncharacterized protein</fullName>
    </submittedName>
</protein>
<organism evidence="1">
    <name type="scientific">marine sediment metagenome</name>
    <dbReference type="NCBI Taxonomy" id="412755"/>
    <lineage>
        <taxon>unclassified sequences</taxon>
        <taxon>metagenomes</taxon>
        <taxon>ecological metagenomes</taxon>
    </lineage>
</organism>
<name>X0WL86_9ZZZZ</name>
<feature type="non-terminal residue" evidence="1">
    <location>
        <position position="1"/>
    </location>
</feature>
<reference evidence="1" key="1">
    <citation type="journal article" date="2014" name="Front. Microbiol.">
        <title>High frequency of phylogenetically diverse reductive dehalogenase-homologous genes in deep subseafloor sedimentary metagenomes.</title>
        <authorList>
            <person name="Kawai M."/>
            <person name="Futagami T."/>
            <person name="Toyoda A."/>
            <person name="Takaki Y."/>
            <person name="Nishi S."/>
            <person name="Hori S."/>
            <person name="Arai W."/>
            <person name="Tsubouchi T."/>
            <person name="Morono Y."/>
            <person name="Uchiyama I."/>
            <person name="Ito T."/>
            <person name="Fujiyama A."/>
            <person name="Inagaki F."/>
            <person name="Takami H."/>
        </authorList>
    </citation>
    <scope>NUCLEOTIDE SEQUENCE</scope>
    <source>
        <strain evidence="1">Expedition CK06-06</strain>
    </source>
</reference>
<gene>
    <name evidence="1" type="ORF">S01H1_66538</name>
</gene>
<dbReference type="AlphaFoldDB" id="X0WL86"/>
<comment type="caution">
    <text evidence="1">The sequence shown here is derived from an EMBL/GenBank/DDBJ whole genome shotgun (WGS) entry which is preliminary data.</text>
</comment>
<proteinExistence type="predicted"/>